<evidence type="ECO:0000313" key="3">
    <source>
        <dbReference type="Proteomes" id="UP001500635"/>
    </source>
</evidence>
<evidence type="ECO:0000313" key="2">
    <source>
        <dbReference type="EMBL" id="GAA4384531.1"/>
    </source>
</evidence>
<reference evidence="3" key="1">
    <citation type="journal article" date="2019" name="Int. J. Syst. Evol. Microbiol.">
        <title>The Global Catalogue of Microorganisms (GCM) 10K type strain sequencing project: providing services to taxonomists for standard genome sequencing and annotation.</title>
        <authorList>
            <consortium name="The Broad Institute Genomics Platform"/>
            <consortium name="The Broad Institute Genome Sequencing Center for Infectious Disease"/>
            <person name="Wu L."/>
            <person name="Ma J."/>
        </authorList>
    </citation>
    <scope>NUCLEOTIDE SEQUENCE [LARGE SCALE GENOMIC DNA]</scope>
    <source>
        <strain evidence="3">JCM 17688</strain>
    </source>
</reference>
<organism evidence="2 3">
    <name type="scientific">Tsukamurella soli</name>
    <dbReference type="NCBI Taxonomy" id="644556"/>
    <lineage>
        <taxon>Bacteria</taxon>
        <taxon>Bacillati</taxon>
        <taxon>Actinomycetota</taxon>
        <taxon>Actinomycetes</taxon>
        <taxon>Mycobacteriales</taxon>
        <taxon>Tsukamurellaceae</taxon>
        <taxon>Tsukamurella</taxon>
    </lineage>
</organism>
<gene>
    <name evidence="2" type="ORF">GCM10023147_05060</name>
</gene>
<feature type="domain" description="Pterin-binding" evidence="1">
    <location>
        <begin position="8"/>
        <end position="64"/>
    </location>
</feature>
<dbReference type="InterPro" id="IPR011005">
    <property type="entry name" value="Dihydropteroate_synth-like_sf"/>
</dbReference>
<dbReference type="PROSITE" id="PS00792">
    <property type="entry name" value="DHPS_1"/>
    <property type="match status" value="1"/>
</dbReference>
<proteinExistence type="predicted"/>
<protein>
    <recommendedName>
        <fullName evidence="1">Pterin-binding domain-containing protein</fullName>
    </recommendedName>
</protein>
<dbReference type="EMBL" id="BAABFR010000005">
    <property type="protein sequence ID" value="GAA4384531.1"/>
    <property type="molecule type" value="Genomic_DNA"/>
</dbReference>
<keyword evidence="3" id="KW-1185">Reference proteome</keyword>
<name>A0ABP8J3P7_9ACTN</name>
<dbReference type="Proteomes" id="UP001500635">
    <property type="component" value="Unassembled WGS sequence"/>
</dbReference>
<dbReference type="Pfam" id="PF00809">
    <property type="entry name" value="Pterin_bind"/>
    <property type="match status" value="1"/>
</dbReference>
<sequence>MPADREATLVMGVVNVTADSFSDGGRYLDVDAAVAHGLELVAEGAAIVDVGGESTRPGAHRVPA</sequence>
<dbReference type="InterPro" id="IPR045031">
    <property type="entry name" value="DHP_synth-like"/>
</dbReference>
<dbReference type="PROSITE" id="PS00793">
    <property type="entry name" value="DHPS_2"/>
    <property type="match status" value="1"/>
</dbReference>
<dbReference type="PANTHER" id="PTHR20941:SF1">
    <property type="entry name" value="FOLIC ACID SYNTHESIS PROTEIN FOL1"/>
    <property type="match status" value="1"/>
</dbReference>
<comment type="caution">
    <text evidence="2">The sequence shown here is derived from an EMBL/GenBank/DDBJ whole genome shotgun (WGS) entry which is preliminary data.</text>
</comment>
<dbReference type="Gene3D" id="3.20.20.20">
    <property type="entry name" value="Dihydropteroate synthase-like"/>
    <property type="match status" value="1"/>
</dbReference>
<evidence type="ECO:0000259" key="1">
    <source>
        <dbReference type="PROSITE" id="PS50972"/>
    </source>
</evidence>
<accession>A0ABP8J3P7</accession>
<dbReference type="SUPFAM" id="SSF51717">
    <property type="entry name" value="Dihydropteroate synthetase-like"/>
    <property type="match status" value="1"/>
</dbReference>
<dbReference type="PANTHER" id="PTHR20941">
    <property type="entry name" value="FOLATE SYNTHESIS PROTEINS"/>
    <property type="match status" value="1"/>
</dbReference>
<dbReference type="PROSITE" id="PS50972">
    <property type="entry name" value="PTERIN_BINDING"/>
    <property type="match status" value="1"/>
</dbReference>
<dbReference type="InterPro" id="IPR000489">
    <property type="entry name" value="Pterin-binding_dom"/>
</dbReference>